<dbReference type="InterPro" id="IPR032834">
    <property type="entry name" value="NatK-like_C"/>
</dbReference>
<accession>R5TLV3</accession>
<dbReference type="Pfam" id="PF14501">
    <property type="entry name" value="HATPase_c_5"/>
    <property type="match status" value="1"/>
</dbReference>
<dbReference type="AlphaFoldDB" id="R5TLV3"/>
<dbReference type="InterPro" id="IPR036890">
    <property type="entry name" value="HATPase_C_sf"/>
</dbReference>
<protein>
    <recommendedName>
        <fullName evidence="1">Sensor histidine kinase NatK-like C-terminal domain-containing protein</fullName>
    </recommendedName>
</protein>
<comment type="caution">
    <text evidence="2">The sequence shown here is derived from an EMBL/GenBank/DDBJ whole genome shotgun (WGS) entry which is preliminary data.</text>
</comment>
<dbReference type="SUPFAM" id="SSF55874">
    <property type="entry name" value="ATPase domain of HSP90 chaperone/DNA topoisomerase II/histidine kinase"/>
    <property type="match status" value="1"/>
</dbReference>
<gene>
    <name evidence="2" type="ORF">BN481_01959</name>
</gene>
<evidence type="ECO:0000313" key="2">
    <source>
        <dbReference type="EMBL" id="CCZ66703.1"/>
    </source>
</evidence>
<name>R5TLV3_MEDGN</name>
<reference evidence="2" key="1">
    <citation type="submission" date="2012-11" db="EMBL/GenBank/DDBJ databases">
        <title>Dependencies among metagenomic species, viruses, plasmids and units of genetic variation.</title>
        <authorList>
            <person name="Nielsen H.B."/>
            <person name="Almeida M."/>
            <person name="Juncker A.S."/>
            <person name="Rasmussen S."/>
            <person name="Li J."/>
            <person name="Sunagawa S."/>
            <person name="Plichta D."/>
            <person name="Gautier L."/>
            <person name="Le Chatelier E."/>
            <person name="Peletier E."/>
            <person name="Bonde I."/>
            <person name="Nielsen T."/>
            <person name="Manichanh C."/>
            <person name="Arumugam M."/>
            <person name="Batto J."/>
            <person name="Santos M.B.Q.D."/>
            <person name="Blom N."/>
            <person name="Borruel N."/>
            <person name="Burgdorf K.S."/>
            <person name="Boumezbeur F."/>
            <person name="Casellas F."/>
            <person name="Dore J."/>
            <person name="Guarner F."/>
            <person name="Hansen T."/>
            <person name="Hildebrand F."/>
            <person name="Kaas R.S."/>
            <person name="Kennedy S."/>
            <person name="Kristiansen K."/>
            <person name="Kultima J.R."/>
            <person name="Leonard P."/>
            <person name="Levenez F."/>
            <person name="Lund O."/>
            <person name="Moumen B."/>
            <person name="Le Paslier D."/>
            <person name="Pons N."/>
            <person name="Pedersen O."/>
            <person name="Prifti E."/>
            <person name="Qin J."/>
            <person name="Raes J."/>
            <person name="Tap J."/>
            <person name="Tims S."/>
            <person name="Ussery D.W."/>
            <person name="Yamada T."/>
            <person name="MetaHit consortium"/>
            <person name="Renault P."/>
            <person name="Sicheritz-Ponten T."/>
            <person name="Bork P."/>
            <person name="Wang J."/>
            <person name="Brunak S."/>
            <person name="Ehrlich S.D."/>
        </authorList>
    </citation>
    <scope>NUCLEOTIDE SEQUENCE [LARGE SCALE GENOMIC DNA]</scope>
</reference>
<dbReference type="EMBL" id="CBAL010000038">
    <property type="protein sequence ID" value="CCZ66703.1"/>
    <property type="molecule type" value="Genomic_DNA"/>
</dbReference>
<evidence type="ECO:0000259" key="1">
    <source>
        <dbReference type="Pfam" id="PF14501"/>
    </source>
</evidence>
<dbReference type="Gene3D" id="3.30.565.10">
    <property type="entry name" value="Histidine kinase-like ATPase, C-terminal domain"/>
    <property type="match status" value="1"/>
</dbReference>
<feature type="domain" description="Sensor histidine kinase NatK-like C-terminal" evidence="1">
    <location>
        <begin position="1"/>
        <end position="106"/>
    </location>
</feature>
<dbReference type="Proteomes" id="UP000018114">
    <property type="component" value="Unassembled WGS sequence"/>
</dbReference>
<dbReference type="CDD" id="cd16935">
    <property type="entry name" value="HATPase_AgrC-ComD-like"/>
    <property type="match status" value="1"/>
</dbReference>
<proteinExistence type="predicted"/>
<sequence length="108" mass="12492">MEDMDISALFGNILDNAIESVQKLNEQEKRLIHLSVAKQKQFLRIRCENYCEEQLKFENGIPVTTKKDRRFHGFGMKSIKSTAAKYGGSVTTDLKKNWFELRILIPLS</sequence>
<organism evidence="2">
    <name type="scientific">Mediterraneibacter gnavus CAG:126</name>
    <dbReference type="NCBI Taxonomy" id="1263106"/>
    <lineage>
        <taxon>Bacteria</taxon>
        <taxon>Bacillati</taxon>
        <taxon>Bacillota</taxon>
        <taxon>Clostridia</taxon>
        <taxon>Lachnospirales</taxon>
        <taxon>Lachnospiraceae</taxon>
        <taxon>Mediterraneibacter</taxon>
    </lineage>
</organism>